<sequence length="40" mass="4610">MFFCQKTFTAVLSKYDVFPLTELCSFRNIESNVNVFKGAN</sequence>
<organism evidence="1 2">
    <name type="scientific">Anoxybacillus flavithermus NBRC 109594</name>
    <dbReference type="NCBI Taxonomy" id="1315967"/>
    <lineage>
        <taxon>Bacteria</taxon>
        <taxon>Bacillati</taxon>
        <taxon>Bacillota</taxon>
        <taxon>Bacilli</taxon>
        <taxon>Bacillales</taxon>
        <taxon>Anoxybacillaceae</taxon>
        <taxon>Anoxybacillus</taxon>
    </lineage>
</organism>
<name>R4G0Z4_9BACL</name>
<dbReference type="EMBL" id="BARH01000013">
    <property type="protein sequence ID" value="GAC91418.1"/>
    <property type="molecule type" value="Genomic_DNA"/>
</dbReference>
<dbReference type="AlphaFoldDB" id="R4G0Z4"/>
<comment type="caution">
    <text evidence="1">The sequence shown here is derived from an EMBL/GenBank/DDBJ whole genome shotgun (WGS) entry which is preliminary data.</text>
</comment>
<dbReference type="Proteomes" id="UP000013057">
    <property type="component" value="Unassembled WGS sequence"/>
</dbReference>
<protein>
    <submittedName>
        <fullName evidence="1">Uncharacterized protein</fullName>
    </submittedName>
</protein>
<gene>
    <name evidence="1" type="ORF">KN10_1854</name>
</gene>
<reference evidence="2" key="1">
    <citation type="journal article" date="2013" name="Genome">
        <title>Draft Genome Sequence of a Thermophilic Member of the Bacillaceae, Anoxybacillus flavithermus Strain Kn10, Isolated from the Kan-nawa Hot Spring in Japan.</title>
        <authorList>
            <person name="Matsutani M."/>
            <person name="Shirakihara Y."/>
            <person name="Imada K."/>
            <person name="Yakushi T."/>
            <person name="Matsushita K."/>
        </authorList>
    </citation>
    <scope>NUCLEOTIDE SEQUENCE [LARGE SCALE GENOMIC DNA]</scope>
    <source>
        <strain evidence="2">NBRC 109594</strain>
    </source>
</reference>
<evidence type="ECO:0000313" key="2">
    <source>
        <dbReference type="Proteomes" id="UP000013057"/>
    </source>
</evidence>
<evidence type="ECO:0000313" key="1">
    <source>
        <dbReference type="EMBL" id="GAC91418.1"/>
    </source>
</evidence>
<proteinExistence type="predicted"/>
<accession>R4G0Z4</accession>